<comment type="caution">
    <text evidence="3">The sequence shown here is derived from an EMBL/GenBank/DDBJ whole genome shotgun (WGS) entry which is preliminary data.</text>
</comment>
<evidence type="ECO:0000256" key="1">
    <source>
        <dbReference type="ARBA" id="ARBA00007125"/>
    </source>
</evidence>
<dbReference type="CDD" id="cd24054">
    <property type="entry name" value="ASKHA_NBD_AaPPX-GppA_MtPPX2-like"/>
    <property type="match status" value="1"/>
</dbReference>
<evidence type="ECO:0000313" key="3">
    <source>
        <dbReference type="EMBL" id="HIQ64035.1"/>
    </source>
</evidence>
<sequence length="307" mass="32099">MRCAVIGIGSNSTRLLVGDIQDGTVRTVLRDRAGTRLFAGLMADGSLCAQSMLRAADAAARFAADARQAGSERLRIIATSASRDAKNGAELQEMIEALCGAPMEILSGPQEAYYSFLGATGEGYCGLVDVGGGSTELACGGDGRPLKTASVQLGALRLLGEAPDLSGDGFARAVATAVGRVRAEWARMDVRDMPAAWYGVGGTLTCLAAVDMALAAFDHEAVNGHRLTRQAVAGWARRLADMPPEARAQLPGMLPRRADIIAHGAVALYGAMEALRLPWISVSNRTNLDGCLREMAETRAGEPAPPC</sequence>
<dbReference type="AlphaFoldDB" id="A0A9D0Z045"/>
<dbReference type="Gene3D" id="3.30.420.150">
    <property type="entry name" value="Exopolyphosphatase. Domain 2"/>
    <property type="match status" value="1"/>
</dbReference>
<feature type="domain" description="Ppx/GppA phosphatase N-terminal" evidence="2">
    <location>
        <begin position="17"/>
        <end position="296"/>
    </location>
</feature>
<gene>
    <name evidence="3" type="ORF">IAA66_10725</name>
</gene>
<comment type="similarity">
    <text evidence="1">Belongs to the GppA/Ppx family.</text>
</comment>
<dbReference type="Gene3D" id="3.30.420.40">
    <property type="match status" value="1"/>
</dbReference>
<protein>
    <recommendedName>
        <fullName evidence="2">Ppx/GppA phosphatase N-terminal domain-containing protein</fullName>
    </recommendedName>
</protein>
<reference evidence="3" key="2">
    <citation type="journal article" date="2021" name="PeerJ">
        <title>Extensive microbial diversity within the chicken gut microbiome revealed by metagenomics and culture.</title>
        <authorList>
            <person name="Gilroy R."/>
            <person name="Ravi A."/>
            <person name="Getino M."/>
            <person name="Pursley I."/>
            <person name="Horton D.L."/>
            <person name="Alikhan N.F."/>
            <person name="Baker D."/>
            <person name="Gharbi K."/>
            <person name="Hall N."/>
            <person name="Watson M."/>
            <person name="Adriaenssens E.M."/>
            <person name="Foster-Nyarko E."/>
            <person name="Jarju S."/>
            <person name="Secka A."/>
            <person name="Antonio M."/>
            <person name="Oren A."/>
            <person name="Chaudhuri R.R."/>
            <person name="La Ragione R."/>
            <person name="Hildebrand F."/>
            <person name="Pallen M.J."/>
        </authorList>
    </citation>
    <scope>NUCLEOTIDE SEQUENCE</scope>
    <source>
        <strain evidence="3">ChiHile30-977</strain>
    </source>
</reference>
<evidence type="ECO:0000259" key="2">
    <source>
        <dbReference type="Pfam" id="PF02541"/>
    </source>
</evidence>
<proteinExistence type="inferred from homology"/>
<evidence type="ECO:0000313" key="4">
    <source>
        <dbReference type="Proteomes" id="UP000886819"/>
    </source>
</evidence>
<name>A0A9D0Z045_9FIRM</name>
<dbReference type="Proteomes" id="UP000886819">
    <property type="component" value="Unassembled WGS sequence"/>
</dbReference>
<reference evidence="3" key="1">
    <citation type="submission" date="2020-10" db="EMBL/GenBank/DDBJ databases">
        <authorList>
            <person name="Gilroy R."/>
        </authorList>
    </citation>
    <scope>NUCLEOTIDE SEQUENCE</scope>
    <source>
        <strain evidence="3">ChiHile30-977</strain>
    </source>
</reference>
<organism evidence="3 4">
    <name type="scientific">Candidatus Avichristensenella intestinipullorum</name>
    <dbReference type="NCBI Taxonomy" id="2840693"/>
    <lineage>
        <taxon>Bacteria</taxon>
        <taxon>Bacillati</taxon>
        <taxon>Bacillota</taxon>
        <taxon>Clostridia</taxon>
        <taxon>Candidatus Avichristensenella</taxon>
    </lineage>
</organism>
<dbReference type="SUPFAM" id="SSF53067">
    <property type="entry name" value="Actin-like ATPase domain"/>
    <property type="match status" value="2"/>
</dbReference>
<accession>A0A9D0Z045</accession>
<dbReference type="InterPro" id="IPR003695">
    <property type="entry name" value="Ppx_GppA_N"/>
</dbReference>
<dbReference type="InterPro" id="IPR043129">
    <property type="entry name" value="ATPase_NBD"/>
</dbReference>
<dbReference type="InterPro" id="IPR050273">
    <property type="entry name" value="GppA/Ppx_hydrolase"/>
</dbReference>
<dbReference type="Pfam" id="PF02541">
    <property type="entry name" value="Ppx-GppA"/>
    <property type="match status" value="1"/>
</dbReference>
<dbReference type="PANTHER" id="PTHR30005:SF0">
    <property type="entry name" value="RETROGRADE REGULATION PROTEIN 2"/>
    <property type="match status" value="1"/>
</dbReference>
<dbReference type="EMBL" id="DVFI01000148">
    <property type="protein sequence ID" value="HIQ64035.1"/>
    <property type="molecule type" value="Genomic_DNA"/>
</dbReference>
<dbReference type="PANTHER" id="PTHR30005">
    <property type="entry name" value="EXOPOLYPHOSPHATASE"/>
    <property type="match status" value="1"/>
</dbReference>